<evidence type="ECO:0000256" key="1">
    <source>
        <dbReference type="SAM" id="MobiDB-lite"/>
    </source>
</evidence>
<dbReference type="OrthoDB" id="3213712at2"/>
<dbReference type="RefSeq" id="WP_051801991.1">
    <property type="nucleotide sequence ID" value="NZ_AP023354.1"/>
</dbReference>
<gene>
    <name evidence="4" type="ORF">Asera_12280</name>
</gene>
<sequence>MDSGAEPYKVRPGAPGDPGGDETTPTDRADPFRPVVPPFDAADRPDAPPAGTADPLGAPDAGAAGWPDAPPAGTADWAAETGWADESAAPAAGPVPERVEWRVRPAAAVLKGVGAAAFVVAGLWAGGTDRVGLAIGLAGAMVLAVLALRDLVLAVSLAADRDGVTIRGILGHHRVPWSDVERIRVDRRSRRGIRSELVEIDCDTELHLFSRTQLGGADCVDVVRQLGAMRPTT</sequence>
<dbReference type="AlphaFoldDB" id="A0A810KVA5"/>
<proteinExistence type="predicted"/>
<keyword evidence="2" id="KW-0472">Membrane</keyword>
<feature type="domain" description="Low molecular weight protein antigen 6 PH" evidence="3">
    <location>
        <begin position="156"/>
        <end position="230"/>
    </location>
</feature>
<feature type="region of interest" description="Disordered" evidence="1">
    <location>
        <begin position="1"/>
        <end position="76"/>
    </location>
</feature>
<feature type="compositionally biased region" description="Low complexity" evidence="1">
    <location>
        <begin position="49"/>
        <end position="76"/>
    </location>
</feature>
<organism evidence="4 5">
    <name type="scientific">Actinocatenispora sera</name>
    <dbReference type="NCBI Taxonomy" id="390989"/>
    <lineage>
        <taxon>Bacteria</taxon>
        <taxon>Bacillati</taxon>
        <taxon>Actinomycetota</taxon>
        <taxon>Actinomycetes</taxon>
        <taxon>Micromonosporales</taxon>
        <taxon>Micromonosporaceae</taxon>
        <taxon>Actinocatenispora</taxon>
    </lineage>
</organism>
<evidence type="ECO:0000259" key="3">
    <source>
        <dbReference type="Pfam" id="PF10756"/>
    </source>
</evidence>
<dbReference type="Proteomes" id="UP000680750">
    <property type="component" value="Chromosome"/>
</dbReference>
<dbReference type="Pfam" id="PF10756">
    <property type="entry name" value="bPH_6"/>
    <property type="match status" value="1"/>
</dbReference>
<keyword evidence="5" id="KW-1185">Reference proteome</keyword>
<name>A0A810KVA5_9ACTN</name>
<dbReference type="EMBL" id="AP023354">
    <property type="protein sequence ID" value="BCJ27120.1"/>
    <property type="molecule type" value="Genomic_DNA"/>
</dbReference>
<keyword evidence="2" id="KW-1133">Transmembrane helix</keyword>
<feature type="transmembrane region" description="Helical" evidence="2">
    <location>
        <begin position="131"/>
        <end position="148"/>
    </location>
</feature>
<evidence type="ECO:0000313" key="4">
    <source>
        <dbReference type="EMBL" id="BCJ27120.1"/>
    </source>
</evidence>
<feature type="transmembrane region" description="Helical" evidence="2">
    <location>
        <begin position="108"/>
        <end position="125"/>
    </location>
</feature>
<accession>A0A810KVA5</accession>
<evidence type="ECO:0000256" key="2">
    <source>
        <dbReference type="SAM" id="Phobius"/>
    </source>
</evidence>
<evidence type="ECO:0000313" key="5">
    <source>
        <dbReference type="Proteomes" id="UP000680750"/>
    </source>
</evidence>
<dbReference type="InterPro" id="IPR019692">
    <property type="entry name" value="CFP-6_PH"/>
</dbReference>
<dbReference type="KEGG" id="aser:Asera_12280"/>
<reference evidence="4" key="1">
    <citation type="submission" date="2020-08" db="EMBL/GenBank/DDBJ databases">
        <title>Whole genome shotgun sequence of Actinocatenispora sera NBRC 101916.</title>
        <authorList>
            <person name="Komaki H."/>
            <person name="Tamura T."/>
        </authorList>
    </citation>
    <scope>NUCLEOTIDE SEQUENCE</scope>
    <source>
        <strain evidence="4">NBRC 101916</strain>
    </source>
</reference>
<protein>
    <recommendedName>
        <fullName evidence="3">Low molecular weight protein antigen 6 PH domain-containing protein</fullName>
    </recommendedName>
</protein>
<keyword evidence="2" id="KW-0812">Transmembrane</keyword>